<sequence>MDRTKLDAVVAVFVAGTLTLGVGVAWQTSRQAHGEMMGHASVHGPHPVWYLLGSILVASVVTGAYWIVRDHVGTDAEGRSGGRMSESGSELAQQSPSPSPSPPSSQPADESSQTGKPQSKSRAKPQVLDVLPEDERRIVEPVLESPGVTQLALRDRSDFSKSKVSQTVTDLEKRGLLYRERQGRTYRVYPSDDLEEH</sequence>
<dbReference type="AlphaFoldDB" id="A0AAP2Z238"/>
<feature type="transmembrane region" description="Helical" evidence="2">
    <location>
        <begin position="49"/>
        <end position="68"/>
    </location>
</feature>
<protein>
    <submittedName>
        <fullName evidence="4">MarR family transcriptional regulator</fullName>
    </submittedName>
</protein>
<feature type="compositionally biased region" description="Polar residues" evidence="1">
    <location>
        <begin position="108"/>
        <end position="120"/>
    </location>
</feature>
<keyword evidence="2" id="KW-1133">Transmembrane helix</keyword>
<evidence type="ECO:0000256" key="2">
    <source>
        <dbReference type="SAM" id="Phobius"/>
    </source>
</evidence>
<evidence type="ECO:0000259" key="3">
    <source>
        <dbReference type="Pfam" id="PF24034"/>
    </source>
</evidence>
<dbReference type="Proteomes" id="UP001321018">
    <property type="component" value="Unassembled WGS sequence"/>
</dbReference>
<dbReference type="InterPro" id="IPR055767">
    <property type="entry name" value="DUF7343"/>
</dbReference>
<proteinExistence type="predicted"/>
<reference evidence="4" key="1">
    <citation type="submission" date="2022-09" db="EMBL/GenBank/DDBJ databases">
        <title>Enrichment on poylsaccharides allowed isolation of novel metabolic and taxonomic groups of Haloarchaea.</title>
        <authorList>
            <person name="Sorokin D.Y."/>
            <person name="Elcheninov A.G."/>
            <person name="Khizhniak T.V."/>
            <person name="Kolganova T.V."/>
            <person name="Kublanov I.V."/>
        </authorList>
    </citation>
    <scope>NUCLEOTIDE SEQUENCE</scope>
    <source>
        <strain evidence="4">AArc-xg1-1</strain>
    </source>
</reference>
<evidence type="ECO:0000313" key="5">
    <source>
        <dbReference type="Proteomes" id="UP001321018"/>
    </source>
</evidence>
<feature type="compositionally biased region" description="Low complexity" evidence="1">
    <location>
        <begin position="82"/>
        <end position="96"/>
    </location>
</feature>
<dbReference type="InterPro" id="IPR036388">
    <property type="entry name" value="WH-like_DNA-bd_sf"/>
</dbReference>
<dbReference type="Gene3D" id="1.10.10.10">
    <property type="entry name" value="Winged helix-like DNA-binding domain superfamily/Winged helix DNA-binding domain"/>
    <property type="match status" value="1"/>
</dbReference>
<evidence type="ECO:0000313" key="4">
    <source>
        <dbReference type="EMBL" id="MCU4743686.1"/>
    </source>
</evidence>
<dbReference type="RefSeq" id="WP_338005501.1">
    <property type="nucleotide sequence ID" value="NZ_JAOPKA010000017.1"/>
</dbReference>
<feature type="region of interest" description="Disordered" evidence="1">
    <location>
        <begin position="75"/>
        <end position="168"/>
    </location>
</feature>
<dbReference type="SUPFAM" id="SSF46785">
    <property type="entry name" value="Winged helix' DNA-binding domain"/>
    <property type="match status" value="1"/>
</dbReference>
<keyword evidence="2" id="KW-0812">Transmembrane</keyword>
<name>A0AAP2Z238_9EURY</name>
<dbReference type="EMBL" id="JAOPKA010000017">
    <property type="protein sequence ID" value="MCU4743686.1"/>
    <property type="molecule type" value="Genomic_DNA"/>
</dbReference>
<organism evidence="4 5">
    <name type="scientific">Natronoglomus mannanivorans</name>
    <dbReference type="NCBI Taxonomy" id="2979990"/>
    <lineage>
        <taxon>Archaea</taxon>
        <taxon>Methanobacteriati</taxon>
        <taxon>Methanobacteriota</taxon>
        <taxon>Stenosarchaea group</taxon>
        <taxon>Halobacteria</taxon>
        <taxon>Halobacteriales</taxon>
        <taxon>Natrialbaceae</taxon>
        <taxon>Natronoglomus</taxon>
    </lineage>
</organism>
<accession>A0AAP2Z238</accession>
<keyword evidence="2" id="KW-0472">Membrane</keyword>
<comment type="caution">
    <text evidence="4">The sequence shown here is derived from an EMBL/GenBank/DDBJ whole genome shotgun (WGS) entry which is preliminary data.</text>
</comment>
<evidence type="ECO:0000256" key="1">
    <source>
        <dbReference type="SAM" id="MobiDB-lite"/>
    </source>
</evidence>
<dbReference type="Pfam" id="PF24034">
    <property type="entry name" value="DUF7343"/>
    <property type="match status" value="1"/>
</dbReference>
<dbReference type="InterPro" id="IPR036390">
    <property type="entry name" value="WH_DNA-bd_sf"/>
</dbReference>
<feature type="domain" description="DUF7343" evidence="3">
    <location>
        <begin position="133"/>
        <end position="188"/>
    </location>
</feature>
<gene>
    <name evidence="4" type="ORF">OB960_20070</name>
</gene>